<proteinExistence type="predicted"/>
<gene>
    <name evidence="1" type="ORF">F3Q63_12425</name>
</gene>
<accession>A0A612H7E2</accession>
<name>A0A612H7E2_SALET</name>
<dbReference type="AlphaFoldDB" id="A0A612H7E2"/>
<reference evidence="1" key="1">
    <citation type="submission" date="2019-09" db="EMBL/GenBank/DDBJ databases">
        <authorList>
            <consortium name="GenomeTrakr network: Whole genome sequencing for foodborne pathogen traceback"/>
        </authorList>
    </citation>
    <scope>NUCLEOTIDE SEQUENCE</scope>
    <source>
        <strain evidence="1">AUSMDU00020873</strain>
    </source>
</reference>
<sequence>MKIKGVSGAWVTVEHYENFLPVLAFHGYEVVAVHLMLIPKNYTDKPGIESRLNDDRMSIELGIQEKESNVRLIAYPGRRNNTLKKVGGIEC</sequence>
<evidence type="ECO:0000313" key="1">
    <source>
        <dbReference type="EMBL" id="ECW0107996.1"/>
    </source>
</evidence>
<organism evidence="1">
    <name type="scientific">Salmonella enterica I</name>
    <dbReference type="NCBI Taxonomy" id="59201"/>
    <lineage>
        <taxon>Bacteria</taxon>
        <taxon>Pseudomonadati</taxon>
        <taxon>Pseudomonadota</taxon>
        <taxon>Gammaproteobacteria</taxon>
        <taxon>Enterobacterales</taxon>
        <taxon>Enterobacteriaceae</taxon>
        <taxon>Salmonella</taxon>
    </lineage>
</organism>
<dbReference type="EMBL" id="AAKVAS010000012">
    <property type="protein sequence ID" value="ECW0107996.1"/>
    <property type="molecule type" value="Genomic_DNA"/>
</dbReference>
<protein>
    <submittedName>
        <fullName evidence="1">Uncharacterized protein</fullName>
    </submittedName>
</protein>
<comment type="caution">
    <text evidence="1">The sequence shown here is derived from an EMBL/GenBank/DDBJ whole genome shotgun (WGS) entry which is preliminary data.</text>
</comment>